<evidence type="ECO:0000313" key="3">
    <source>
        <dbReference type="Proteomes" id="UP000269001"/>
    </source>
</evidence>
<dbReference type="RefSeq" id="WP_120370185.1">
    <property type="nucleotide sequence ID" value="NZ_RAXU01000010.1"/>
</dbReference>
<organism evidence="2 3">
    <name type="scientific">Acinetobacter guerrae</name>
    <dbReference type="NCBI Taxonomy" id="1843371"/>
    <lineage>
        <taxon>Bacteria</taxon>
        <taxon>Pseudomonadati</taxon>
        <taxon>Pseudomonadota</taxon>
        <taxon>Gammaproteobacteria</taxon>
        <taxon>Moraxellales</taxon>
        <taxon>Moraxellaceae</taxon>
        <taxon>Acinetobacter</taxon>
    </lineage>
</organism>
<keyword evidence="1" id="KW-1133">Transmembrane helix</keyword>
<dbReference type="Proteomes" id="UP000269001">
    <property type="component" value="Unassembled WGS sequence"/>
</dbReference>
<comment type="caution">
    <text evidence="2">The sequence shown here is derived from an EMBL/GenBank/DDBJ whole genome shotgun (WGS) entry which is preliminary data.</text>
</comment>
<sequence length="303" mass="35114">MPPIENYPMNVQSIESRLSQLKKRQHRVMLLSLSATVIFIVALVASFTQQTLVFSFFDLSQHVEQLHIPVAMGDQLLIHQQPDYFTSLLSWFGWLILKLFVSFFCAFIFVRILKKFKFFQVRFRSLILRFVAWLIGFILIWAGLTYLQYDTKSDETKAVAKLVDYDKTIQQSQIALELKDADTPDVVKDYLLAQTALLHRPVDKDTALPYLTYLVAAERQDPHFMEYGFKPEQLWTMQHQVYGKAVTPLAQSVQKQADQAQKLSEMVKFLCWGLSLLAASIALMFYALALNLKNRAFRIEQKN</sequence>
<feature type="transmembrane region" description="Helical" evidence="1">
    <location>
        <begin position="126"/>
        <end position="147"/>
    </location>
</feature>
<reference evidence="2 3" key="1">
    <citation type="submission" date="2018-09" db="EMBL/GenBank/DDBJ databases">
        <title>The draft genome of Acinetobacter spp. strains.</title>
        <authorList>
            <person name="Qin J."/>
            <person name="Feng Y."/>
            <person name="Zong Z."/>
        </authorList>
    </citation>
    <scope>NUCLEOTIDE SEQUENCE [LARGE SCALE GENOMIC DNA]</scope>
    <source>
        <strain evidence="2 3">WCHAc060096</strain>
    </source>
</reference>
<dbReference type="AlphaFoldDB" id="A0A3A8EIL2"/>
<keyword evidence="1" id="KW-0472">Membrane</keyword>
<feature type="transmembrane region" description="Helical" evidence="1">
    <location>
        <begin position="91"/>
        <end position="114"/>
    </location>
</feature>
<feature type="transmembrane region" description="Helical" evidence="1">
    <location>
        <begin position="28"/>
        <end position="47"/>
    </location>
</feature>
<keyword evidence="3" id="KW-1185">Reference proteome</keyword>
<accession>A0A3A8EIL2</accession>
<dbReference type="EMBL" id="RAXU01000010">
    <property type="protein sequence ID" value="RKG33316.1"/>
    <property type="molecule type" value="Genomic_DNA"/>
</dbReference>
<feature type="transmembrane region" description="Helical" evidence="1">
    <location>
        <begin position="272"/>
        <end position="292"/>
    </location>
</feature>
<gene>
    <name evidence="2" type="ORF">D7V21_09045</name>
</gene>
<keyword evidence="1" id="KW-0812">Transmembrane</keyword>
<evidence type="ECO:0000256" key="1">
    <source>
        <dbReference type="SAM" id="Phobius"/>
    </source>
</evidence>
<protein>
    <submittedName>
        <fullName evidence="2">Uncharacterized protein</fullName>
    </submittedName>
</protein>
<evidence type="ECO:0000313" key="2">
    <source>
        <dbReference type="EMBL" id="RKG33316.1"/>
    </source>
</evidence>
<name>A0A3A8EIL2_9GAMM</name>
<proteinExistence type="predicted"/>